<protein>
    <submittedName>
        <fullName evidence="5">Uncharacterized protein</fullName>
    </submittedName>
</protein>
<dbReference type="Pfam" id="PF20252">
    <property type="entry name" value="BIG2_C"/>
    <property type="match status" value="1"/>
</dbReference>
<dbReference type="InterPro" id="IPR046455">
    <property type="entry name" value="Sec7/BIG1-like_C"/>
</dbReference>
<dbReference type="SMART" id="SM00195">
    <property type="entry name" value="DSPc"/>
    <property type="match status" value="1"/>
</dbReference>
<dbReference type="GO" id="GO:0033549">
    <property type="term" value="F:MAP kinase phosphatase activity"/>
    <property type="evidence" value="ECO:0007669"/>
    <property type="project" value="InterPro"/>
</dbReference>
<dbReference type="PROSITE" id="PS00383">
    <property type="entry name" value="TYR_PHOSPHATASE_1"/>
    <property type="match status" value="1"/>
</dbReference>
<dbReference type="InterPro" id="IPR000340">
    <property type="entry name" value="Dual-sp_phosphatase_cat-dom"/>
</dbReference>
<dbReference type="InterPro" id="IPR020422">
    <property type="entry name" value="TYR_PHOSPHATASE_DUAL_dom"/>
</dbReference>
<proteinExistence type="predicted"/>
<dbReference type="AlphaFoldDB" id="A0A835UI37"/>
<dbReference type="Proteomes" id="UP000636800">
    <property type="component" value="Chromosome 11"/>
</dbReference>
<dbReference type="PROSITE" id="PS50056">
    <property type="entry name" value="TYR_PHOSPHATASE_2"/>
    <property type="match status" value="1"/>
</dbReference>
<dbReference type="PROSITE" id="PS50054">
    <property type="entry name" value="TYR_PHOSPHATASE_DUAL"/>
    <property type="match status" value="1"/>
</dbReference>
<dbReference type="InterPro" id="IPR016130">
    <property type="entry name" value="Tyr_Pase_AS"/>
</dbReference>
<gene>
    <name evidence="5" type="ORF">HPP92_021917</name>
</gene>
<accession>A0A835UI37</accession>
<dbReference type="InterPro" id="IPR016024">
    <property type="entry name" value="ARM-type_fold"/>
</dbReference>
<dbReference type="InterPro" id="IPR000387">
    <property type="entry name" value="Tyr_Pase_dom"/>
</dbReference>
<feature type="domain" description="Tyrosine-protein phosphatase" evidence="3">
    <location>
        <begin position="917"/>
        <end position="1053"/>
    </location>
</feature>
<dbReference type="SUPFAM" id="SSF48371">
    <property type="entry name" value="ARM repeat"/>
    <property type="match status" value="1"/>
</dbReference>
<reference evidence="5 6" key="1">
    <citation type="journal article" date="2020" name="Nat. Food">
        <title>A phased Vanilla planifolia genome enables genetic improvement of flavour and production.</title>
        <authorList>
            <person name="Hasing T."/>
            <person name="Tang H."/>
            <person name="Brym M."/>
            <person name="Khazi F."/>
            <person name="Huang T."/>
            <person name="Chambers A.H."/>
        </authorList>
    </citation>
    <scope>NUCLEOTIDE SEQUENCE [LARGE SCALE GENOMIC DNA]</scope>
    <source>
        <tissue evidence="5">Leaf</tissue>
    </source>
</reference>
<keyword evidence="2" id="KW-0904">Protein phosphatase</keyword>
<keyword evidence="6" id="KW-1185">Reference proteome</keyword>
<dbReference type="Pfam" id="PF09324">
    <property type="entry name" value="Sec7-like_HDS"/>
    <property type="match status" value="1"/>
</dbReference>
<name>A0A835UI37_VANPL</name>
<evidence type="ECO:0000313" key="5">
    <source>
        <dbReference type="EMBL" id="KAG0461620.1"/>
    </source>
</evidence>
<dbReference type="InterPro" id="IPR029021">
    <property type="entry name" value="Prot-tyrosine_phosphatase-like"/>
</dbReference>
<evidence type="ECO:0000259" key="3">
    <source>
        <dbReference type="PROSITE" id="PS50054"/>
    </source>
</evidence>
<feature type="domain" description="Tyrosine specific protein phosphatases" evidence="4">
    <location>
        <begin position="974"/>
        <end position="1042"/>
    </location>
</feature>
<evidence type="ECO:0000256" key="1">
    <source>
        <dbReference type="ARBA" id="ARBA00022801"/>
    </source>
</evidence>
<dbReference type="OrthoDB" id="284184at2759"/>
<keyword evidence="1" id="KW-0378">Hydrolase</keyword>
<evidence type="ECO:0000256" key="2">
    <source>
        <dbReference type="ARBA" id="ARBA00022912"/>
    </source>
</evidence>
<dbReference type="GO" id="GO:0009734">
    <property type="term" value="P:auxin-activated signaling pathway"/>
    <property type="evidence" value="ECO:0007669"/>
    <property type="project" value="InterPro"/>
</dbReference>
<comment type="caution">
    <text evidence="5">The sequence shown here is derived from an EMBL/GenBank/DDBJ whole genome shotgun (WGS) entry which is preliminary data.</text>
</comment>
<dbReference type="GO" id="GO:0009738">
    <property type="term" value="P:abscisic acid-activated signaling pathway"/>
    <property type="evidence" value="ECO:0007669"/>
    <property type="project" value="InterPro"/>
</dbReference>
<sequence length="1127" mass="127575">MSIAIEDGNYLQEAWEHVLTCLSRFEHLLLLGEGAPPESSFFSVSVPDPDEKLQKNLKKKGSALQNPAVMAVVRGGSYDSASVGTNLAGLVSPEQINNFISNLNLLDQIGNFELNHIFAHSQRLNGDAIVAFVKALCKVSMAELQSPTDPRVFSLTKIVEIAHYNMNRIRLVWSRIWNVLSDFFVLVGLSENLSVAFFVMDSLRQLAMKFLEREELANYNFQNEFLRPFAVVMQKSTSSEIRELIVRCVTHMVLTRVGNVKSGWKSVFTVFTIAAADEWKNIVLLAFGTMEKIVRDYFPYITETETTTFTDCVKCLIAFTNSKFNSDASLNAIAFLRFCAVKLAEGGLVCYDKNKECNHANPEENISNYKDDHVFFWVPLLSGLSKLTSDPRPTIRKGAVEVLFDILKDHGHLFSSIFWINIFKSAIYPVFNMEQRHDGYLLLAENSLGPFEEESAYFESDAVAVGCLIELFTKVFDVVRSELVHVLEVLSSYIKSPCRQLSNIGLYALLRLTDNLGQNFSEKEWKDVSLVLKFSAEFTFPVFSQIVDAMSKISIPDRFQTYSDAEDYSDHESSVHNEEDANMEKASYAIVRLKDHVAVLLSIVEVIQKLYEVHKKSFSASHVGILLEILSSVASHSSKVNSEASLLQKLEKVCSLLEIPEPPVVHLENECHQRYLRFLKNILRDNVLVSDKPIIESRIVSECENVLQIYLNCSGYSSGKDAADNMVSHNNSMLRRVIPLPSAKKEELAARTSLIVLAIRALNDLDRDTFRNHLRRIFPLLVNLVRSEHSSGILSAAAWILSTKHPLDRFDQFCHVSSQKRNLINRNALRKRRNQVFWFIFFVATVALLDCCHRPSLLFAKSSPRKLQEPAMRKRERENPCGVCGHYHRYEEGEVCGICGHRLPASDDRPIQHASAFPTEILKDFLYLGSYDNASRGELLKTLGISRILNTVPACQNLYKNSFTYHCLKDLENLQFDDANQFLEQCEREKARVLVHCMSGKNRSPAIVIAYLMWSRGWRLIQSFQWVKERRPQVELTTEVHAQLVEFEKRNFGSNEAFPPSKMIVHEPPSFGFNTLFPKGIGATTAPVFNQPTTVSIFQSVDTNSDPNAFVFGAVRSSTGNEAPMES</sequence>
<dbReference type="SUPFAM" id="SSF52799">
    <property type="entry name" value="(Phosphotyrosine protein) phosphatases II"/>
    <property type="match status" value="1"/>
</dbReference>
<dbReference type="PANTHER" id="PTHR47244:SF1">
    <property type="entry name" value="PROTEIN-TYROSINE-PHOSPHATASE IBR5"/>
    <property type="match status" value="1"/>
</dbReference>
<evidence type="ECO:0000313" key="6">
    <source>
        <dbReference type="Proteomes" id="UP000636800"/>
    </source>
</evidence>
<dbReference type="PANTHER" id="PTHR47244">
    <property type="entry name" value="PROTEIN-TYROSINE-PHOSPHATASE IBR5"/>
    <property type="match status" value="1"/>
</dbReference>
<dbReference type="Gene3D" id="3.90.190.10">
    <property type="entry name" value="Protein tyrosine phosphatase superfamily"/>
    <property type="match status" value="1"/>
</dbReference>
<dbReference type="EMBL" id="JADCNL010000011">
    <property type="protein sequence ID" value="KAG0461620.1"/>
    <property type="molecule type" value="Genomic_DNA"/>
</dbReference>
<dbReference type="Pfam" id="PF00782">
    <property type="entry name" value="DSPc"/>
    <property type="match status" value="1"/>
</dbReference>
<evidence type="ECO:0000259" key="4">
    <source>
        <dbReference type="PROSITE" id="PS50056"/>
    </source>
</evidence>
<dbReference type="FunFam" id="3.90.190.10:FF:000079">
    <property type="entry name" value="Protein-tyrosine-phosphatase IBR5"/>
    <property type="match status" value="1"/>
</dbReference>
<dbReference type="GO" id="GO:0005634">
    <property type="term" value="C:nucleus"/>
    <property type="evidence" value="ECO:0007669"/>
    <property type="project" value="TreeGrafter"/>
</dbReference>
<dbReference type="InterPro" id="IPR015403">
    <property type="entry name" value="Mon2/Sec7/BIG1-like_HDS"/>
</dbReference>
<organism evidence="5 6">
    <name type="scientific">Vanilla planifolia</name>
    <name type="common">Vanilla</name>
    <dbReference type="NCBI Taxonomy" id="51239"/>
    <lineage>
        <taxon>Eukaryota</taxon>
        <taxon>Viridiplantae</taxon>
        <taxon>Streptophyta</taxon>
        <taxon>Embryophyta</taxon>
        <taxon>Tracheophyta</taxon>
        <taxon>Spermatophyta</taxon>
        <taxon>Magnoliopsida</taxon>
        <taxon>Liliopsida</taxon>
        <taxon>Asparagales</taxon>
        <taxon>Orchidaceae</taxon>
        <taxon>Vanilloideae</taxon>
        <taxon>Vanilleae</taxon>
        <taxon>Vanilla</taxon>
    </lineage>
</organism>
<dbReference type="InterPro" id="IPR044212">
    <property type="entry name" value="IBR5-like"/>
</dbReference>